<feature type="transmembrane region" description="Helical" evidence="1">
    <location>
        <begin position="218"/>
        <end position="235"/>
    </location>
</feature>
<evidence type="ECO:0000313" key="2">
    <source>
        <dbReference type="EMBL" id="OHA14000.1"/>
    </source>
</evidence>
<feature type="transmembrane region" description="Helical" evidence="1">
    <location>
        <begin position="178"/>
        <end position="198"/>
    </location>
</feature>
<keyword evidence="1" id="KW-0472">Membrane</keyword>
<feature type="transmembrane region" description="Helical" evidence="1">
    <location>
        <begin position="46"/>
        <end position="68"/>
    </location>
</feature>
<organism evidence="2 3">
    <name type="scientific">Candidatus Sungbacteria bacterium RIFCSPLOWO2_12_FULL_41_11</name>
    <dbReference type="NCBI Taxonomy" id="1802286"/>
    <lineage>
        <taxon>Bacteria</taxon>
        <taxon>Candidatus Sungiibacteriota</taxon>
    </lineage>
</organism>
<proteinExistence type="predicted"/>
<sequence length="238" mass="26124">MAIDNLTIPIIVSAALVDSINPCVLGVLIFLLAFMTSAFRSRTRMLLGGLFYSLVVYVTYLALGLGILRITVSIGVSTAFYWVAALVAIAAGLFEIKDFFWYGKGFSLQMIPGASERIKYYTSRIAAIQENRPGLSLLFIGLLGVFVVLVELPCTGAPYFAVLALLAKGAYADAVPFLLLYNFIFVLPLLAVVAVAYFGTSSEQMEEWRKRHRGLMRLVIGTFLIALGVFMLYSIQGF</sequence>
<dbReference type="EMBL" id="MHQY01000014">
    <property type="protein sequence ID" value="OHA14000.1"/>
    <property type="molecule type" value="Genomic_DNA"/>
</dbReference>
<accession>A0A1G2LQU2</accession>
<protein>
    <recommendedName>
        <fullName evidence="4">Cytochrome C biogenesis protein transmembrane domain-containing protein</fullName>
    </recommendedName>
</protein>
<keyword evidence="1" id="KW-1133">Transmembrane helix</keyword>
<reference evidence="2 3" key="1">
    <citation type="journal article" date="2016" name="Nat. Commun.">
        <title>Thousands of microbial genomes shed light on interconnected biogeochemical processes in an aquifer system.</title>
        <authorList>
            <person name="Anantharaman K."/>
            <person name="Brown C.T."/>
            <person name="Hug L.A."/>
            <person name="Sharon I."/>
            <person name="Castelle C.J."/>
            <person name="Probst A.J."/>
            <person name="Thomas B.C."/>
            <person name="Singh A."/>
            <person name="Wilkins M.J."/>
            <person name="Karaoz U."/>
            <person name="Brodie E.L."/>
            <person name="Williams K.H."/>
            <person name="Hubbard S.S."/>
            <person name="Banfield J.F."/>
        </authorList>
    </citation>
    <scope>NUCLEOTIDE SEQUENCE [LARGE SCALE GENOMIC DNA]</scope>
</reference>
<feature type="transmembrane region" description="Helical" evidence="1">
    <location>
        <begin position="6"/>
        <end position="34"/>
    </location>
</feature>
<feature type="transmembrane region" description="Helical" evidence="1">
    <location>
        <begin position="137"/>
        <end position="166"/>
    </location>
</feature>
<dbReference type="InterPro" id="IPR051790">
    <property type="entry name" value="Cytochrome_c-biogenesis_DsbD"/>
</dbReference>
<name>A0A1G2LQU2_9BACT</name>
<feature type="transmembrane region" description="Helical" evidence="1">
    <location>
        <begin position="74"/>
        <end position="94"/>
    </location>
</feature>
<evidence type="ECO:0008006" key="4">
    <source>
        <dbReference type="Google" id="ProtNLM"/>
    </source>
</evidence>
<evidence type="ECO:0000256" key="1">
    <source>
        <dbReference type="SAM" id="Phobius"/>
    </source>
</evidence>
<gene>
    <name evidence="2" type="ORF">A3G49_06055</name>
</gene>
<keyword evidence="1" id="KW-0812">Transmembrane</keyword>
<evidence type="ECO:0000313" key="3">
    <source>
        <dbReference type="Proteomes" id="UP000177171"/>
    </source>
</evidence>
<comment type="caution">
    <text evidence="2">The sequence shown here is derived from an EMBL/GenBank/DDBJ whole genome shotgun (WGS) entry which is preliminary data.</text>
</comment>
<dbReference type="Proteomes" id="UP000177171">
    <property type="component" value="Unassembled WGS sequence"/>
</dbReference>
<dbReference type="PANTHER" id="PTHR31272:SF9">
    <property type="entry name" value="BLL1027 PROTEIN"/>
    <property type="match status" value="1"/>
</dbReference>
<dbReference type="PANTHER" id="PTHR31272">
    <property type="entry name" value="CYTOCHROME C-TYPE BIOGENESIS PROTEIN HI_1454-RELATED"/>
    <property type="match status" value="1"/>
</dbReference>
<dbReference type="AlphaFoldDB" id="A0A1G2LQU2"/>